<feature type="domain" description="ABC transporter" evidence="10">
    <location>
        <begin position="2"/>
        <end position="236"/>
    </location>
</feature>
<keyword evidence="7" id="KW-0408">Iron</keyword>
<evidence type="ECO:0000313" key="12">
    <source>
        <dbReference type="Proteomes" id="UP000533324"/>
    </source>
</evidence>
<dbReference type="FunFam" id="3.40.50.300:FF:000134">
    <property type="entry name" value="Iron-enterobactin ABC transporter ATP-binding protein"/>
    <property type="match status" value="1"/>
</dbReference>
<keyword evidence="9" id="KW-0472">Membrane</keyword>
<proteinExistence type="predicted"/>
<accession>A0A7U8G1S5</accession>
<dbReference type="InterPro" id="IPR003593">
    <property type="entry name" value="AAA+_ATPase"/>
</dbReference>
<comment type="subcellular location">
    <subcellularLocation>
        <location evidence="1">Cell membrane</location>
        <topology evidence="1">Peripheral membrane protein</topology>
    </subcellularLocation>
</comment>
<dbReference type="PANTHER" id="PTHR42771">
    <property type="entry name" value="IRON(3+)-HYDROXAMATE IMPORT ATP-BINDING PROTEIN FHUC"/>
    <property type="match status" value="1"/>
</dbReference>
<dbReference type="InterPro" id="IPR051535">
    <property type="entry name" value="Siderophore_ABC-ATPase"/>
</dbReference>
<dbReference type="SMART" id="SM00382">
    <property type="entry name" value="AAA"/>
    <property type="match status" value="1"/>
</dbReference>
<dbReference type="Pfam" id="PF00005">
    <property type="entry name" value="ABC_tran"/>
    <property type="match status" value="1"/>
</dbReference>
<dbReference type="GO" id="GO:0005524">
    <property type="term" value="F:ATP binding"/>
    <property type="evidence" value="ECO:0007669"/>
    <property type="project" value="UniProtKB-KW"/>
</dbReference>
<keyword evidence="2" id="KW-0813">Transport</keyword>
<dbReference type="Proteomes" id="UP000533324">
    <property type="component" value="Unassembled WGS sequence"/>
</dbReference>
<sequence length="252" mass="28593">MIELKNIEKKYNKKTIVKDININFEKGKLTSIIGSNGAGKSTVLSLASRLIKADKGEIIINGKNINTYKENNLAQILSILKQQNNLNIKLTIEDLVAFGRFPYSQGKINNQDKDKINEAIKYMNLEDIKDRYLDTLSGGQKQRAFIAMIIAQDTEYIFLDEPLNNLDMQHSVSIMKIIKNLATECNKGIIVVLHDINFASIYSDHIVAMKNGIILQSGNTNEVINTPNLKEIFDMEISIQTINNKKFCLYYE</sequence>
<evidence type="ECO:0000256" key="6">
    <source>
        <dbReference type="ARBA" id="ARBA00022840"/>
    </source>
</evidence>
<evidence type="ECO:0000256" key="7">
    <source>
        <dbReference type="ARBA" id="ARBA00023004"/>
    </source>
</evidence>
<keyword evidence="4" id="KW-0410">Iron transport</keyword>
<dbReference type="GO" id="GO:0016887">
    <property type="term" value="F:ATP hydrolysis activity"/>
    <property type="evidence" value="ECO:0007669"/>
    <property type="project" value="InterPro"/>
</dbReference>
<dbReference type="InterPro" id="IPR027417">
    <property type="entry name" value="P-loop_NTPase"/>
</dbReference>
<dbReference type="PANTHER" id="PTHR42771:SF3">
    <property type="entry name" value="PETROBACTIN IMPORT ATP-BINDING PROTEIN YCLP"/>
    <property type="match status" value="1"/>
</dbReference>
<protein>
    <submittedName>
        <fullName evidence="11">ATP-binding cassette domain-containing protein</fullName>
    </submittedName>
</protein>
<dbReference type="GO" id="GO:0006826">
    <property type="term" value="P:iron ion transport"/>
    <property type="evidence" value="ECO:0007669"/>
    <property type="project" value="UniProtKB-KW"/>
</dbReference>
<evidence type="ECO:0000256" key="5">
    <source>
        <dbReference type="ARBA" id="ARBA00022741"/>
    </source>
</evidence>
<gene>
    <name evidence="11" type="ORF">A0Y59_03535</name>
</gene>
<keyword evidence="5" id="KW-0547">Nucleotide-binding</keyword>
<comment type="caution">
    <text evidence="11">The sequence shown here is derived from an EMBL/GenBank/DDBJ whole genome shotgun (WGS) entry which is preliminary data.</text>
</comment>
<evidence type="ECO:0000256" key="2">
    <source>
        <dbReference type="ARBA" id="ARBA00022448"/>
    </source>
</evidence>
<keyword evidence="8" id="KW-0406">Ion transport</keyword>
<dbReference type="CDD" id="cd03214">
    <property type="entry name" value="ABC_Iron-Siderophores_B12_Hemin"/>
    <property type="match status" value="1"/>
</dbReference>
<evidence type="ECO:0000256" key="3">
    <source>
        <dbReference type="ARBA" id="ARBA00022475"/>
    </source>
</evidence>
<evidence type="ECO:0000256" key="8">
    <source>
        <dbReference type="ARBA" id="ARBA00023065"/>
    </source>
</evidence>
<name>A0A7U8G1S5_CAMLA</name>
<dbReference type="Gene3D" id="3.40.50.300">
    <property type="entry name" value="P-loop containing nucleotide triphosphate hydrolases"/>
    <property type="match status" value="1"/>
</dbReference>
<evidence type="ECO:0000259" key="10">
    <source>
        <dbReference type="PROSITE" id="PS50893"/>
    </source>
</evidence>
<dbReference type="PROSITE" id="PS50893">
    <property type="entry name" value="ABC_TRANSPORTER_2"/>
    <property type="match status" value="1"/>
</dbReference>
<keyword evidence="3" id="KW-1003">Cell membrane</keyword>
<dbReference type="EMBL" id="AABVCV010000005">
    <property type="protein sequence ID" value="EAJ1254266.1"/>
    <property type="molecule type" value="Genomic_DNA"/>
</dbReference>
<dbReference type="SUPFAM" id="SSF52540">
    <property type="entry name" value="P-loop containing nucleoside triphosphate hydrolases"/>
    <property type="match status" value="1"/>
</dbReference>
<evidence type="ECO:0000256" key="4">
    <source>
        <dbReference type="ARBA" id="ARBA00022496"/>
    </source>
</evidence>
<dbReference type="PROSITE" id="PS00211">
    <property type="entry name" value="ABC_TRANSPORTER_1"/>
    <property type="match status" value="1"/>
</dbReference>
<keyword evidence="6 11" id="KW-0067">ATP-binding</keyword>
<dbReference type="InterPro" id="IPR017871">
    <property type="entry name" value="ABC_transporter-like_CS"/>
</dbReference>
<evidence type="ECO:0000313" key="11">
    <source>
        <dbReference type="EMBL" id="EAJ1254266.1"/>
    </source>
</evidence>
<dbReference type="InterPro" id="IPR003439">
    <property type="entry name" value="ABC_transporter-like_ATP-bd"/>
</dbReference>
<reference evidence="11 12" key="1">
    <citation type="submission" date="2018-05" db="EMBL/GenBank/DDBJ databases">
        <authorList>
            <consortium name="PulseNet: The National Subtyping Network for Foodborne Disease Surveillance"/>
            <person name="Tarr C.L."/>
            <person name="Trees E."/>
            <person name="Katz L.S."/>
            <person name="Carleton-Romer H.A."/>
            <person name="Stroika S."/>
            <person name="Kucerova Z."/>
            <person name="Roache K.F."/>
            <person name="Sabol A.L."/>
            <person name="Besser J."/>
            <person name="Gerner-Smidt P."/>
        </authorList>
    </citation>
    <scope>NUCLEOTIDE SEQUENCE [LARGE SCALE GENOMIC DNA]</scope>
    <source>
        <strain evidence="11 12">1988D-2602</strain>
    </source>
</reference>
<evidence type="ECO:0000256" key="9">
    <source>
        <dbReference type="ARBA" id="ARBA00023136"/>
    </source>
</evidence>
<evidence type="ECO:0000256" key="1">
    <source>
        <dbReference type="ARBA" id="ARBA00004202"/>
    </source>
</evidence>
<organism evidence="11 12">
    <name type="scientific">Campylobacter lari</name>
    <dbReference type="NCBI Taxonomy" id="201"/>
    <lineage>
        <taxon>Bacteria</taxon>
        <taxon>Pseudomonadati</taxon>
        <taxon>Campylobacterota</taxon>
        <taxon>Epsilonproteobacteria</taxon>
        <taxon>Campylobacterales</taxon>
        <taxon>Campylobacteraceae</taxon>
        <taxon>Campylobacter</taxon>
    </lineage>
</organism>
<dbReference type="AlphaFoldDB" id="A0A7U8G1S5"/>
<dbReference type="GO" id="GO:0005886">
    <property type="term" value="C:plasma membrane"/>
    <property type="evidence" value="ECO:0007669"/>
    <property type="project" value="UniProtKB-SubCell"/>
</dbReference>